<protein>
    <recommendedName>
        <fullName evidence="5">Exodeoxyribonuclease 7 large subunit</fullName>
        <ecNumber evidence="5">3.1.11.6</ecNumber>
    </recommendedName>
    <alternativeName>
        <fullName evidence="5">Exodeoxyribonuclease VII large subunit</fullName>
        <shortName evidence="5">Exonuclease VII large subunit</shortName>
    </alternativeName>
</protein>
<dbReference type="STRING" id="341036.SAMN05660649_00083"/>
<dbReference type="EC" id="3.1.11.6" evidence="5"/>
<keyword evidence="4 5" id="KW-0269">Exonuclease</keyword>
<dbReference type="GO" id="GO:0003676">
    <property type="term" value="F:nucleic acid binding"/>
    <property type="evidence" value="ECO:0007669"/>
    <property type="project" value="InterPro"/>
</dbReference>
<dbReference type="HAMAP" id="MF_00378">
    <property type="entry name" value="Exonuc_7_L"/>
    <property type="match status" value="1"/>
</dbReference>
<dbReference type="PANTHER" id="PTHR30008">
    <property type="entry name" value="EXODEOXYRIBONUCLEASE 7 LARGE SUBUNIT"/>
    <property type="match status" value="1"/>
</dbReference>
<dbReference type="InterPro" id="IPR020579">
    <property type="entry name" value="Exonuc_VII_lsu_C"/>
</dbReference>
<evidence type="ECO:0000259" key="7">
    <source>
        <dbReference type="Pfam" id="PF02601"/>
    </source>
</evidence>
<proteinExistence type="inferred from homology"/>
<dbReference type="GO" id="GO:0005737">
    <property type="term" value="C:cytoplasm"/>
    <property type="evidence" value="ECO:0007669"/>
    <property type="project" value="UniProtKB-SubCell"/>
</dbReference>
<dbReference type="OrthoDB" id="9802795at2"/>
<dbReference type="InterPro" id="IPR025824">
    <property type="entry name" value="OB-fold_nuc-bd_dom"/>
</dbReference>
<organism evidence="9 10">
    <name type="scientific">Desulfotruncus arcticus DSM 17038</name>
    <dbReference type="NCBI Taxonomy" id="1121424"/>
    <lineage>
        <taxon>Bacteria</taxon>
        <taxon>Bacillati</taxon>
        <taxon>Bacillota</taxon>
        <taxon>Clostridia</taxon>
        <taxon>Eubacteriales</taxon>
        <taxon>Desulfallaceae</taxon>
        <taxon>Desulfotruncus</taxon>
    </lineage>
</organism>
<dbReference type="GO" id="GO:0009318">
    <property type="term" value="C:exodeoxyribonuclease VII complex"/>
    <property type="evidence" value="ECO:0007669"/>
    <property type="project" value="UniProtKB-UniRule"/>
</dbReference>
<dbReference type="RefSeq" id="WP_092467599.1">
    <property type="nucleotide sequence ID" value="NZ_FOOX01000001.1"/>
</dbReference>
<keyword evidence="10" id="KW-1185">Reference proteome</keyword>
<evidence type="ECO:0000256" key="2">
    <source>
        <dbReference type="ARBA" id="ARBA00022722"/>
    </source>
</evidence>
<comment type="subcellular location">
    <subcellularLocation>
        <location evidence="5 6">Cytoplasm</location>
    </subcellularLocation>
</comment>
<dbReference type="GO" id="GO:0008855">
    <property type="term" value="F:exodeoxyribonuclease VII activity"/>
    <property type="evidence" value="ECO:0007669"/>
    <property type="project" value="UniProtKB-UniRule"/>
</dbReference>
<evidence type="ECO:0000256" key="4">
    <source>
        <dbReference type="ARBA" id="ARBA00022839"/>
    </source>
</evidence>
<evidence type="ECO:0000313" key="9">
    <source>
        <dbReference type="EMBL" id="SFF93623.1"/>
    </source>
</evidence>
<comment type="subunit">
    <text evidence="5">Heterooligomer composed of large and small subunits.</text>
</comment>
<dbReference type="NCBIfam" id="TIGR00237">
    <property type="entry name" value="xseA"/>
    <property type="match status" value="1"/>
</dbReference>
<dbReference type="Pfam" id="PF02601">
    <property type="entry name" value="Exonuc_VII_L"/>
    <property type="match status" value="1"/>
</dbReference>
<dbReference type="PANTHER" id="PTHR30008:SF0">
    <property type="entry name" value="EXODEOXYRIBONUCLEASE 7 LARGE SUBUNIT"/>
    <property type="match status" value="1"/>
</dbReference>
<dbReference type="AlphaFoldDB" id="A0A1I2MQ98"/>
<dbReference type="InterPro" id="IPR003753">
    <property type="entry name" value="Exonuc_VII_L"/>
</dbReference>
<reference evidence="10" key="1">
    <citation type="submission" date="2016-10" db="EMBL/GenBank/DDBJ databases">
        <authorList>
            <person name="Varghese N."/>
            <person name="Submissions S."/>
        </authorList>
    </citation>
    <scope>NUCLEOTIDE SEQUENCE [LARGE SCALE GENOMIC DNA]</scope>
    <source>
        <strain evidence="10">DSM 17038</strain>
    </source>
</reference>
<evidence type="ECO:0000256" key="3">
    <source>
        <dbReference type="ARBA" id="ARBA00022801"/>
    </source>
</evidence>
<dbReference type="EMBL" id="FOOX01000001">
    <property type="protein sequence ID" value="SFF93623.1"/>
    <property type="molecule type" value="Genomic_DNA"/>
</dbReference>
<comment type="catalytic activity">
    <reaction evidence="5 6">
        <text>Exonucleolytic cleavage in either 5'- to 3'- or 3'- to 5'-direction to yield nucleoside 5'-phosphates.</text>
        <dbReference type="EC" id="3.1.11.6"/>
    </reaction>
</comment>
<dbReference type="GO" id="GO:0006308">
    <property type="term" value="P:DNA catabolic process"/>
    <property type="evidence" value="ECO:0007669"/>
    <property type="project" value="UniProtKB-UniRule"/>
</dbReference>
<gene>
    <name evidence="5" type="primary">xseA</name>
    <name evidence="9" type="ORF">SAMN05660649_00083</name>
</gene>
<keyword evidence="1 5" id="KW-0963">Cytoplasm</keyword>
<dbReference type="Proteomes" id="UP000199337">
    <property type="component" value="Unassembled WGS sequence"/>
</dbReference>
<comment type="similarity">
    <text evidence="5 6">Belongs to the XseA family.</text>
</comment>
<keyword evidence="2 5" id="KW-0540">Nuclease</keyword>
<evidence type="ECO:0000313" key="10">
    <source>
        <dbReference type="Proteomes" id="UP000199337"/>
    </source>
</evidence>
<accession>A0A1I2MQ98</accession>
<evidence type="ECO:0000256" key="1">
    <source>
        <dbReference type="ARBA" id="ARBA00022490"/>
    </source>
</evidence>
<name>A0A1I2MQ98_9FIRM</name>
<feature type="domain" description="OB-fold nucleic acid binding" evidence="8">
    <location>
        <begin position="4"/>
        <end position="98"/>
    </location>
</feature>
<evidence type="ECO:0000256" key="6">
    <source>
        <dbReference type="RuleBase" id="RU004355"/>
    </source>
</evidence>
<comment type="function">
    <text evidence="5">Bidirectionally degrades single-stranded DNA into large acid-insoluble oligonucleotides, which are then degraded further into small acid-soluble oligonucleotides.</text>
</comment>
<evidence type="ECO:0000259" key="8">
    <source>
        <dbReference type="Pfam" id="PF13742"/>
    </source>
</evidence>
<keyword evidence="3 5" id="KW-0378">Hydrolase</keyword>
<sequence length="403" mass="44546">MPFITVRELTWRVKELLESDSLLGNLWVKGEISNYKKAASGHIYFTLKDSYSCVRVVMFRSRARNLQFGMENGLAVRVNGYVTVFERDGQYQLYAERVEPDGEGALYAALEKLKQKLAAEGLFDPARKKKLPSFPGCIGLVTSPTGAAVRDMINILRRRWPAVRIILAPVAVQGETAPEEVAGGIRLLNKLPGVDLVIAGRGGGSLEELWAFNTEIVVRSIAASNLPVISAVGHETDFTLSDLAADLRAPTPSAAAEIAVPERVEIKRMIDMHRVRITRCMQQKTSAYLQRLEQCARNRVLARPVETICDQRRMVLDQLERQLGKVVQGSVKESAGKIALLAGRLDALSPLATLARGYSLSFGPDGQVLREARQVKTGDFVTVRLHHGVLECEVREINKTKDS</sequence>
<dbReference type="Pfam" id="PF13742">
    <property type="entry name" value="tRNA_anti_2"/>
    <property type="match status" value="1"/>
</dbReference>
<feature type="domain" description="Exonuclease VII large subunit C-terminal" evidence="7">
    <location>
        <begin position="122"/>
        <end position="339"/>
    </location>
</feature>
<evidence type="ECO:0000256" key="5">
    <source>
        <dbReference type="HAMAP-Rule" id="MF_00378"/>
    </source>
</evidence>
<dbReference type="CDD" id="cd04489">
    <property type="entry name" value="ExoVII_LU_OBF"/>
    <property type="match status" value="1"/>
</dbReference>